<reference evidence="1 2" key="1">
    <citation type="submission" date="2024-03" db="EMBL/GenBank/DDBJ databases">
        <title>Complete Genome Sequence and Annotation of Ignatzschineria larvae DSM 13226.</title>
        <authorList>
            <person name="Cantrell E."/>
            <person name="Burcham Z.M."/>
        </authorList>
    </citation>
    <scope>NUCLEOTIDE SEQUENCE [LARGE SCALE GENOMIC DNA]</scope>
    <source>
        <strain evidence="1 2">DSM 13226</strain>
    </source>
</reference>
<sequence length="87" mass="10397">MLPTQLVRSLLTKYQIHKERRLYNHWLRQQEDETHARMLEQATIMQNRVPAKRPHDHATTSFRSLESMASLQKYNASPEAKYYRQAA</sequence>
<name>A0ABZ3C1K5_9GAMM</name>
<proteinExistence type="predicted"/>
<evidence type="ECO:0000313" key="2">
    <source>
        <dbReference type="Proteomes" id="UP001449178"/>
    </source>
</evidence>
<keyword evidence="2" id="KW-1185">Reference proteome</keyword>
<organism evidence="1 2">
    <name type="scientific">Ignatzschineria larvae DSM 13226</name>
    <dbReference type="NCBI Taxonomy" id="1111732"/>
    <lineage>
        <taxon>Bacteria</taxon>
        <taxon>Pseudomonadati</taxon>
        <taxon>Pseudomonadota</taxon>
        <taxon>Gammaproteobacteria</taxon>
        <taxon>Cardiobacteriales</taxon>
        <taxon>Ignatzschineriaceae</taxon>
        <taxon>Ignatzschineria</taxon>
    </lineage>
</organism>
<gene>
    <name evidence="1" type="ORF">WMO13_03850</name>
</gene>
<dbReference type="EMBL" id="CP150637">
    <property type="protein sequence ID" value="WZW88527.1"/>
    <property type="molecule type" value="Genomic_DNA"/>
</dbReference>
<dbReference type="Proteomes" id="UP001449178">
    <property type="component" value="Chromosome"/>
</dbReference>
<protein>
    <submittedName>
        <fullName evidence="1">Uncharacterized protein</fullName>
    </submittedName>
</protein>
<dbReference type="RefSeq" id="WP_026878686.1">
    <property type="nucleotide sequence ID" value="NZ_AZOD01000012.1"/>
</dbReference>
<accession>A0ABZ3C1K5</accession>
<evidence type="ECO:0000313" key="1">
    <source>
        <dbReference type="EMBL" id="WZW88527.1"/>
    </source>
</evidence>